<organism evidence="2 3">
    <name type="scientific">Klebsormidium nitens</name>
    <name type="common">Green alga</name>
    <name type="synonym">Ulothrix nitens</name>
    <dbReference type="NCBI Taxonomy" id="105231"/>
    <lineage>
        <taxon>Eukaryota</taxon>
        <taxon>Viridiplantae</taxon>
        <taxon>Streptophyta</taxon>
        <taxon>Klebsormidiophyceae</taxon>
        <taxon>Klebsormidiales</taxon>
        <taxon>Klebsormidiaceae</taxon>
        <taxon>Klebsormidium</taxon>
    </lineage>
</organism>
<dbReference type="AlphaFoldDB" id="A0A1Y1HWT3"/>
<feature type="compositionally biased region" description="Low complexity" evidence="1">
    <location>
        <begin position="239"/>
        <end position="251"/>
    </location>
</feature>
<name>A0A1Y1HWT3_KLENI</name>
<feature type="compositionally biased region" description="Basic residues" evidence="1">
    <location>
        <begin position="116"/>
        <end position="129"/>
    </location>
</feature>
<feature type="region of interest" description="Disordered" evidence="1">
    <location>
        <begin position="116"/>
        <end position="270"/>
    </location>
</feature>
<evidence type="ECO:0000313" key="3">
    <source>
        <dbReference type="Proteomes" id="UP000054558"/>
    </source>
</evidence>
<dbReference type="OrthoDB" id="2016356at2759"/>
<protein>
    <submittedName>
        <fullName evidence="2">Uncharacterized protein</fullName>
    </submittedName>
</protein>
<reference evidence="2 3" key="1">
    <citation type="journal article" date="2014" name="Nat. Commun.">
        <title>Klebsormidium flaccidum genome reveals primary factors for plant terrestrial adaptation.</title>
        <authorList>
            <person name="Hori K."/>
            <person name="Maruyama F."/>
            <person name="Fujisawa T."/>
            <person name="Togashi T."/>
            <person name="Yamamoto N."/>
            <person name="Seo M."/>
            <person name="Sato S."/>
            <person name="Yamada T."/>
            <person name="Mori H."/>
            <person name="Tajima N."/>
            <person name="Moriyama T."/>
            <person name="Ikeuchi M."/>
            <person name="Watanabe M."/>
            <person name="Wada H."/>
            <person name="Kobayashi K."/>
            <person name="Saito M."/>
            <person name="Masuda T."/>
            <person name="Sasaki-Sekimoto Y."/>
            <person name="Mashiguchi K."/>
            <person name="Awai K."/>
            <person name="Shimojima M."/>
            <person name="Masuda S."/>
            <person name="Iwai M."/>
            <person name="Nobusawa T."/>
            <person name="Narise T."/>
            <person name="Kondo S."/>
            <person name="Saito H."/>
            <person name="Sato R."/>
            <person name="Murakawa M."/>
            <person name="Ihara Y."/>
            <person name="Oshima-Yamada Y."/>
            <person name="Ohtaka K."/>
            <person name="Satoh M."/>
            <person name="Sonobe K."/>
            <person name="Ishii M."/>
            <person name="Ohtani R."/>
            <person name="Kanamori-Sato M."/>
            <person name="Honoki R."/>
            <person name="Miyazaki D."/>
            <person name="Mochizuki H."/>
            <person name="Umetsu J."/>
            <person name="Higashi K."/>
            <person name="Shibata D."/>
            <person name="Kamiya Y."/>
            <person name="Sato N."/>
            <person name="Nakamura Y."/>
            <person name="Tabata S."/>
            <person name="Ida S."/>
            <person name="Kurokawa K."/>
            <person name="Ohta H."/>
        </authorList>
    </citation>
    <scope>NUCLEOTIDE SEQUENCE [LARGE SCALE GENOMIC DNA]</scope>
    <source>
        <strain evidence="2 3">NIES-2285</strain>
    </source>
</reference>
<dbReference type="InterPro" id="IPR028322">
    <property type="entry name" value="PNRC-like_rgn"/>
</dbReference>
<feature type="region of interest" description="Disordered" evidence="1">
    <location>
        <begin position="339"/>
        <end position="386"/>
    </location>
</feature>
<evidence type="ECO:0000256" key="1">
    <source>
        <dbReference type="SAM" id="MobiDB-lite"/>
    </source>
</evidence>
<proteinExistence type="predicted"/>
<keyword evidence="3" id="KW-1185">Reference proteome</keyword>
<accession>A0A1Y1HWT3</accession>
<gene>
    <name evidence="2" type="ORF">KFL_000670240</name>
</gene>
<feature type="region of interest" description="Disordered" evidence="1">
    <location>
        <begin position="297"/>
        <end position="324"/>
    </location>
</feature>
<dbReference type="Pfam" id="PF15365">
    <property type="entry name" value="PNRC"/>
    <property type="match status" value="1"/>
</dbReference>
<feature type="compositionally biased region" description="Polar residues" evidence="1">
    <location>
        <begin position="341"/>
        <end position="356"/>
    </location>
</feature>
<evidence type="ECO:0000313" key="2">
    <source>
        <dbReference type="EMBL" id="GAQ80966.1"/>
    </source>
</evidence>
<sequence length="397" mass="42353">MLLMYFRYRDWTMEKIRVSDEEIIVDSMILASRSEKENPALPSYGRNLVPYFCPNSSANPGEEDLNVATDLDAYRRAGGEIHAIPQPEASKDGAAKVSLRCGAELSELGRSFSKPLKMRKRGAAARGRTKVTAESVSSPTSPLDGAPVLTSSSSDSDTTDSEQQHRAGSVLLAQGPTWQQEELARSPVKVQKKPSKLNGKGDRSGPKPDCAGSAKPSQHVKKQPAASSRNIPSASPVLRARQGSAQRSSRVSESRSTLPERFAGAAFHNSPAPSCLPIPSFVHQKGQDSLALAQRNLFPSPPRASSPSQEGLLSPQPSTPIAGLCTPDVLRTPSPMAATALASQSGRDVQQGSAEQATRKLHELLKLGTPSPAPNPISDRAQSQVATASLRRMLQLA</sequence>
<dbReference type="OMA" id="MMAPSHY"/>
<dbReference type="Proteomes" id="UP000054558">
    <property type="component" value="Unassembled WGS sequence"/>
</dbReference>
<dbReference type="EMBL" id="DF237016">
    <property type="protein sequence ID" value="GAQ80966.1"/>
    <property type="molecule type" value="Genomic_DNA"/>
</dbReference>
<dbReference type="GO" id="GO:0016071">
    <property type="term" value="P:mRNA metabolic process"/>
    <property type="evidence" value="ECO:0007669"/>
    <property type="project" value="UniProtKB-ARBA"/>
</dbReference>